<keyword evidence="6" id="KW-0131">Cell cycle</keyword>
<dbReference type="EMBL" id="JACSQY010000003">
    <property type="protein sequence ID" value="MBD7907994.1"/>
    <property type="molecule type" value="Genomic_DNA"/>
</dbReference>
<evidence type="ECO:0000256" key="8">
    <source>
        <dbReference type="ARBA" id="ARBA00026068"/>
    </source>
</evidence>
<organism evidence="10 11">
    <name type="scientific">Sporosarcina gallistercoris</name>
    <dbReference type="NCBI Taxonomy" id="2762245"/>
    <lineage>
        <taxon>Bacteria</taxon>
        <taxon>Bacillati</taxon>
        <taxon>Bacillota</taxon>
        <taxon>Bacilli</taxon>
        <taxon>Bacillales</taxon>
        <taxon>Caryophanaceae</taxon>
        <taxon>Sporosarcina</taxon>
    </lineage>
</organism>
<dbReference type="PANTHER" id="PTHR34981">
    <property type="entry name" value="CELL DIVISION PROTEIN ZAPA"/>
    <property type="match status" value="1"/>
</dbReference>
<comment type="function">
    <text evidence="7">Activator of cell division through the inhibition of FtsZ GTPase activity, therefore promoting FtsZ assembly into bundles of protofilaments necessary for the formation of the division Z ring. It is recruited early at mid-cell but it is not essential for cell division.</text>
</comment>
<gene>
    <name evidence="10" type="primary">zapA</name>
    <name evidence="10" type="ORF">H9659_06605</name>
</gene>
<evidence type="ECO:0000256" key="7">
    <source>
        <dbReference type="ARBA" id="ARBA00024910"/>
    </source>
</evidence>
<keyword evidence="3" id="KW-0963">Cytoplasm</keyword>
<evidence type="ECO:0000313" key="11">
    <source>
        <dbReference type="Proteomes" id="UP000659496"/>
    </source>
</evidence>
<keyword evidence="4 10" id="KW-0132">Cell division</keyword>
<evidence type="ECO:0000256" key="6">
    <source>
        <dbReference type="ARBA" id="ARBA00023306"/>
    </source>
</evidence>
<dbReference type="PANTHER" id="PTHR34981:SF1">
    <property type="entry name" value="CELL DIVISION PROTEIN ZAPA"/>
    <property type="match status" value="1"/>
</dbReference>
<proteinExistence type="predicted"/>
<evidence type="ECO:0000256" key="1">
    <source>
        <dbReference type="ARBA" id="ARBA00004496"/>
    </source>
</evidence>
<sequence length="86" mass="9853">MEEEQKTRITIDIYGQTYTIIGTDSSAHVRQVATLVDDRMRELSARNPYLDTTKVAVLTAVNSVHDYLKLQTEKELLEEELKKLKG</sequence>
<dbReference type="Proteomes" id="UP000659496">
    <property type="component" value="Unassembled WGS sequence"/>
</dbReference>
<keyword evidence="5" id="KW-0717">Septation</keyword>
<evidence type="ECO:0000256" key="9">
    <source>
        <dbReference type="ARBA" id="ARBA00033158"/>
    </source>
</evidence>
<evidence type="ECO:0000256" key="5">
    <source>
        <dbReference type="ARBA" id="ARBA00023210"/>
    </source>
</evidence>
<name>A0ABR8PIN2_9BACL</name>
<dbReference type="GO" id="GO:0051301">
    <property type="term" value="P:cell division"/>
    <property type="evidence" value="ECO:0007669"/>
    <property type="project" value="UniProtKB-KW"/>
</dbReference>
<dbReference type="InterPro" id="IPR007838">
    <property type="entry name" value="Cell_div_ZapA-like"/>
</dbReference>
<comment type="caution">
    <text evidence="10">The sequence shown here is derived from an EMBL/GenBank/DDBJ whole genome shotgun (WGS) entry which is preliminary data.</text>
</comment>
<comment type="subcellular location">
    <subcellularLocation>
        <location evidence="1">Cytoplasm</location>
    </subcellularLocation>
</comment>
<accession>A0ABR8PIN2</accession>
<protein>
    <recommendedName>
        <fullName evidence="2">Cell division protein ZapA</fullName>
    </recommendedName>
    <alternativeName>
        <fullName evidence="9">Z ring-associated protein ZapA</fullName>
    </alternativeName>
</protein>
<dbReference type="RefSeq" id="WP_191689133.1">
    <property type="nucleotide sequence ID" value="NZ_JACSQY010000003.1"/>
</dbReference>
<keyword evidence="11" id="KW-1185">Reference proteome</keyword>
<reference evidence="10 11" key="1">
    <citation type="submission" date="2020-08" db="EMBL/GenBank/DDBJ databases">
        <title>A Genomic Blueprint of the Chicken Gut Microbiome.</title>
        <authorList>
            <person name="Gilroy R."/>
            <person name="Ravi A."/>
            <person name="Getino M."/>
            <person name="Pursley I."/>
            <person name="Horton D.L."/>
            <person name="Alikhan N.-F."/>
            <person name="Baker D."/>
            <person name="Gharbi K."/>
            <person name="Hall N."/>
            <person name="Watson M."/>
            <person name="Adriaenssens E.M."/>
            <person name="Foster-Nyarko E."/>
            <person name="Jarju S."/>
            <person name="Secka A."/>
            <person name="Antonio M."/>
            <person name="Oren A."/>
            <person name="Chaudhuri R."/>
            <person name="La Ragione R.M."/>
            <person name="Hildebrand F."/>
            <person name="Pallen M.J."/>
        </authorList>
    </citation>
    <scope>NUCLEOTIDE SEQUENCE [LARGE SCALE GENOMIC DNA]</scope>
    <source>
        <strain evidence="10 11">Sa3CUA8</strain>
    </source>
</reference>
<evidence type="ECO:0000256" key="2">
    <source>
        <dbReference type="ARBA" id="ARBA00015195"/>
    </source>
</evidence>
<evidence type="ECO:0000313" key="10">
    <source>
        <dbReference type="EMBL" id="MBD7907994.1"/>
    </source>
</evidence>
<evidence type="ECO:0000256" key="3">
    <source>
        <dbReference type="ARBA" id="ARBA00022490"/>
    </source>
</evidence>
<dbReference type="Pfam" id="PF05164">
    <property type="entry name" value="ZapA"/>
    <property type="match status" value="1"/>
</dbReference>
<dbReference type="InterPro" id="IPR053712">
    <property type="entry name" value="Bac_CellDiv_Activator"/>
</dbReference>
<dbReference type="SUPFAM" id="SSF102829">
    <property type="entry name" value="Cell division protein ZapA-like"/>
    <property type="match status" value="1"/>
</dbReference>
<dbReference type="NCBIfam" id="NF010724">
    <property type="entry name" value="PRK14126.1"/>
    <property type="match status" value="1"/>
</dbReference>
<evidence type="ECO:0000256" key="4">
    <source>
        <dbReference type="ARBA" id="ARBA00022618"/>
    </source>
</evidence>
<comment type="subunit">
    <text evidence="8">Homodimer. Interacts with FtsZ.</text>
</comment>
<dbReference type="Gene3D" id="6.10.250.790">
    <property type="match status" value="1"/>
</dbReference>
<dbReference type="InterPro" id="IPR036192">
    <property type="entry name" value="Cell_div_ZapA-like_sf"/>
</dbReference>